<evidence type="ECO:0000313" key="3">
    <source>
        <dbReference type="Proteomes" id="UP000196531"/>
    </source>
</evidence>
<reference evidence="3" key="1">
    <citation type="journal article" date="2017" name="Proc. Natl. Acad. Sci. U.S.A.">
        <title>Simulation of Deepwater Horizon oil plume reveals substrate specialization within a complex community of hydrocarbon-degraders.</title>
        <authorList>
            <person name="Hu P."/>
            <person name="Dubinsky E.A."/>
            <person name="Probst A.J."/>
            <person name="Wang J."/>
            <person name="Sieber C.M.K."/>
            <person name="Tom L.M."/>
            <person name="Gardinali P."/>
            <person name="Banfield J.F."/>
            <person name="Atlas R.M."/>
            <person name="Andersen G.L."/>
        </authorList>
    </citation>
    <scope>NUCLEOTIDE SEQUENCE [LARGE SCALE GENOMIC DNA]</scope>
</reference>
<name>A0A1Y5FCC1_9BACT</name>
<protein>
    <submittedName>
        <fullName evidence="2">Uncharacterized protein</fullName>
    </submittedName>
</protein>
<feature type="transmembrane region" description="Helical" evidence="1">
    <location>
        <begin position="59"/>
        <end position="78"/>
    </location>
</feature>
<evidence type="ECO:0000256" key="1">
    <source>
        <dbReference type="SAM" id="Phobius"/>
    </source>
</evidence>
<gene>
    <name evidence="2" type="ORF">A9Q84_01760</name>
</gene>
<dbReference type="Proteomes" id="UP000196531">
    <property type="component" value="Unassembled WGS sequence"/>
</dbReference>
<keyword evidence="1" id="KW-0812">Transmembrane</keyword>
<comment type="caution">
    <text evidence="2">The sequence shown here is derived from an EMBL/GenBank/DDBJ whole genome shotgun (WGS) entry which is preliminary data.</text>
</comment>
<proteinExistence type="predicted"/>
<feature type="transmembrane region" description="Helical" evidence="1">
    <location>
        <begin position="84"/>
        <end position="106"/>
    </location>
</feature>
<keyword evidence="1" id="KW-0472">Membrane</keyword>
<keyword evidence="1" id="KW-1133">Transmembrane helix</keyword>
<accession>A0A1Y5FCC1</accession>
<organism evidence="2 3">
    <name type="scientific">Halobacteriovorax marinus</name>
    <dbReference type="NCBI Taxonomy" id="97084"/>
    <lineage>
        <taxon>Bacteria</taxon>
        <taxon>Pseudomonadati</taxon>
        <taxon>Bdellovibrionota</taxon>
        <taxon>Bacteriovoracia</taxon>
        <taxon>Bacteriovoracales</taxon>
        <taxon>Halobacteriovoraceae</taxon>
        <taxon>Halobacteriovorax</taxon>
    </lineage>
</organism>
<dbReference type="EMBL" id="MAAO01000002">
    <property type="protein sequence ID" value="OUR99778.1"/>
    <property type="molecule type" value="Genomic_DNA"/>
</dbReference>
<evidence type="ECO:0000313" key="2">
    <source>
        <dbReference type="EMBL" id="OUR99778.1"/>
    </source>
</evidence>
<sequence>MITPYLTPIDEANSEEIEMYYKVEEAMQHSGELKMTEKEIYKEIDAHQSVNFLKTHDHFHFFTFIFSTWMMYIAYQNYIVYEVFTFSTILILICSIGMLGLSWVVAHPRLKHEKVAREYFRTHRTLFLYNT</sequence>
<dbReference type="AlphaFoldDB" id="A0A1Y5FCC1"/>